<dbReference type="AlphaFoldDB" id="A0A380H093"/>
<dbReference type="PIRSF" id="PIRSF000883">
    <property type="entry name" value="Pesterase_MJ0912"/>
    <property type="match status" value="1"/>
</dbReference>
<dbReference type="GO" id="GO:0005737">
    <property type="term" value="C:cytoplasm"/>
    <property type="evidence" value="ECO:0007669"/>
    <property type="project" value="TreeGrafter"/>
</dbReference>
<proteinExistence type="inferred from homology"/>
<organism evidence="3 4">
    <name type="scientific">Staphylococcus saccharolyticus</name>
    <dbReference type="NCBI Taxonomy" id="33028"/>
    <lineage>
        <taxon>Bacteria</taxon>
        <taxon>Bacillati</taxon>
        <taxon>Bacillota</taxon>
        <taxon>Bacilli</taxon>
        <taxon>Bacillales</taxon>
        <taxon>Staphylococcaceae</taxon>
        <taxon>Staphylococcus</taxon>
    </lineage>
</organism>
<protein>
    <submittedName>
        <fullName evidence="3">Metallophosphoesterase</fullName>
    </submittedName>
</protein>
<reference evidence="3 4" key="1">
    <citation type="submission" date="2018-06" db="EMBL/GenBank/DDBJ databases">
        <authorList>
            <consortium name="Pathogen Informatics"/>
            <person name="Doyle S."/>
        </authorList>
    </citation>
    <scope>NUCLEOTIDE SEQUENCE [LARGE SCALE GENOMIC DNA]</scope>
    <source>
        <strain evidence="3 4">NCTC11807</strain>
    </source>
</reference>
<dbReference type="EMBL" id="UHDZ01000001">
    <property type="protein sequence ID" value="SUM69728.1"/>
    <property type="molecule type" value="Genomic_DNA"/>
</dbReference>
<dbReference type="Pfam" id="PF12850">
    <property type="entry name" value="Metallophos_2"/>
    <property type="match status" value="1"/>
</dbReference>
<accession>A0A380H093</accession>
<dbReference type="InterPro" id="IPR029052">
    <property type="entry name" value="Metallo-depent_PP-like"/>
</dbReference>
<dbReference type="InterPro" id="IPR024654">
    <property type="entry name" value="Calcineurin-like_PHP_lpxH"/>
</dbReference>
<comment type="similarity">
    <text evidence="1">Belongs to the metallophosphoesterase superfamily. YfcE family.</text>
</comment>
<dbReference type="InterPro" id="IPR050126">
    <property type="entry name" value="Ap4A_hydrolase"/>
</dbReference>
<dbReference type="Gene3D" id="3.60.21.10">
    <property type="match status" value="1"/>
</dbReference>
<dbReference type="PANTHER" id="PTHR42850">
    <property type="entry name" value="METALLOPHOSPHOESTERASE"/>
    <property type="match status" value="1"/>
</dbReference>
<gene>
    <name evidence="3" type="ORF">NCTC11807_00924</name>
</gene>
<dbReference type="GO" id="GO:0016791">
    <property type="term" value="F:phosphatase activity"/>
    <property type="evidence" value="ECO:0007669"/>
    <property type="project" value="TreeGrafter"/>
</dbReference>
<keyword evidence="4" id="KW-1185">Reference proteome</keyword>
<evidence type="ECO:0000313" key="4">
    <source>
        <dbReference type="Proteomes" id="UP000255425"/>
    </source>
</evidence>
<dbReference type="GeneID" id="63934690"/>
<dbReference type="CDD" id="cd00838">
    <property type="entry name" value="MPP_superfamily"/>
    <property type="match status" value="1"/>
</dbReference>
<sequence length="243" mass="28098">MKFAVITDIHGNYGALQKVLDDIDSREDIDKIYNLGDNIGIGHETNKVLDTVFDRDDMEMIAGNHDEAVMSLINGTPYPKDLKGKFYEHHQWVESHLDESYYDELNQLPRYIETNIKGKNVLFIHYEIANNQLEDRIDYQPFADIVNDDEYEISQLFSDKDADLILFGHNHRLHMFDDKSTIYFNPGAVGLNNGSNTVYGIVTINEKGISVERVKLAYDDEEFLAGFKEKQVPAREFIFKNFM</sequence>
<evidence type="ECO:0000256" key="1">
    <source>
        <dbReference type="ARBA" id="ARBA00008950"/>
    </source>
</evidence>
<dbReference type="Proteomes" id="UP000255425">
    <property type="component" value="Unassembled WGS sequence"/>
</dbReference>
<feature type="domain" description="Calcineurin-like phosphoesterase" evidence="2">
    <location>
        <begin position="1"/>
        <end position="206"/>
    </location>
</feature>
<evidence type="ECO:0000313" key="3">
    <source>
        <dbReference type="EMBL" id="SUM69728.1"/>
    </source>
</evidence>
<dbReference type="RefSeq" id="WP_115312897.1">
    <property type="nucleotide sequence ID" value="NZ_CP066042.1"/>
</dbReference>
<dbReference type="SUPFAM" id="SSF56300">
    <property type="entry name" value="Metallo-dependent phosphatases"/>
    <property type="match status" value="1"/>
</dbReference>
<evidence type="ECO:0000259" key="2">
    <source>
        <dbReference type="Pfam" id="PF12850"/>
    </source>
</evidence>
<name>A0A380H093_9STAP</name>
<dbReference type="PANTHER" id="PTHR42850:SF2">
    <property type="entry name" value="BLL5683 PROTEIN"/>
    <property type="match status" value="1"/>
</dbReference>
<dbReference type="InterPro" id="IPR011152">
    <property type="entry name" value="Pesterase_MJ0912"/>
</dbReference>